<feature type="region of interest" description="Disordered" evidence="4">
    <location>
        <begin position="702"/>
        <end position="814"/>
    </location>
</feature>
<evidence type="ECO:0000256" key="2">
    <source>
        <dbReference type="ARBA" id="ARBA00022801"/>
    </source>
</evidence>
<feature type="compositionally biased region" description="Basic residues" evidence="4">
    <location>
        <begin position="805"/>
        <end position="814"/>
    </location>
</feature>
<feature type="domain" description="Helicase C-terminal" evidence="5">
    <location>
        <begin position="519"/>
        <end position="696"/>
    </location>
</feature>
<gene>
    <name evidence="6" type="ORF">NLJ89_g11513</name>
</gene>
<dbReference type="GO" id="GO:0006281">
    <property type="term" value="P:DNA repair"/>
    <property type="evidence" value="ECO:0007669"/>
    <property type="project" value="TreeGrafter"/>
</dbReference>
<dbReference type="SUPFAM" id="SSF52540">
    <property type="entry name" value="P-loop containing nucleoside triphosphate hydrolases"/>
    <property type="match status" value="2"/>
</dbReference>
<dbReference type="PANTHER" id="PTHR45626">
    <property type="entry name" value="TRANSCRIPTION TERMINATION FACTOR 2-RELATED"/>
    <property type="match status" value="1"/>
</dbReference>
<keyword evidence="2" id="KW-0378">Hydrolase</keyword>
<dbReference type="SMART" id="SM00487">
    <property type="entry name" value="DEXDc"/>
    <property type="match status" value="1"/>
</dbReference>
<dbReference type="InterPro" id="IPR049730">
    <property type="entry name" value="SNF2/RAD54-like_C"/>
</dbReference>
<dbReference type="Proteomes" id="UP001148786">
    <property type="component" value="Unassembled WGS sequence"/>
</dbReference>
<evidence type="ECO:0000313" key="7">
    <source>
        <dbReference type="Proteomes" id="UP001148786"/>
    </source>
</evidence>
<dbReference type="InterPro" id="IPR027417">
    <property type="entry name" value="P-loop_NTPase"/>
</dbReference>
<proteinExistence type="predicted"/>
<dbReference type="OrthoDB" id="3270319at2759"/>
<dbReference type="GO" id="GO:0008094">
    <property type="term" value="F:ATP-dependent activity, acting on DNA"/>
    <property type="evidence" value="ECO:0007669"/>
    <property type="project" value="TreeGrafter"/>
</dbReference>
<evidence type="ECO:0000313" key="6">
    <source>
        <dbReference type="EMBL" id="KAJ3489622.1"/>
    </source>
</evidence>
<dbReference type="EMBL" id="JANKHO010002703">
    <property type="protein sequence ID" value="KAJ3489622.1"/>
    <property type="molecule type" value="Genomic_DNA"/>
</dbReference>
<keyword evidence="3" id="KW-0067">ATP-binding</keyword>
<dbReference type="InterPro" id="IPR014001">
    <property type="entry name" value="Helicase_ATP-bd"/>
</dbReference>
<organism evidence="6 7">
    <name type="scientific">Agrocybe chaxingu</name>
    <dbReference type="NCBI Taxonomy" id="84603"/>
    <lineage>
        <taxon>Eukaryota</taxon>
        <taxon>Fungi</taxon>
        <taxon>Dikarya</taxon>
        <taxon>Basidiomycota</taxon>
        <taxon>Agaricomycotina</taxon>
        <taxon>Agaricomycetes</taxon>
        <taxon>Agaricomycetidae</taxon>
        <taxon>Agaricales</taxon>
        <taxon>Agaricineae</taxon>
        <taxon>Strophariaceae</taxon>
        <taxon>Agrocybe</taxon>
    </lineage>
</organism>
<keyword evidence="7" id="KW-1185">Reference proteome</keyword>
<evidence type="ECO:0000256" key="3">
    <source>
        <dbReference type="ARBA" id="ARBA00022840"/>
    </source>
</evidence>
<dbReference type="GO" id="GO:0005634">
    <property type="term" value="C:nucleus"/>
    <property type="evidence" value="ECO:0007669"/>
    <property type="project" value="TreeGrafter"/>
</dbReference>
<comment type="caution">
    <text evidence="6">The sequence shown here is derived from an EMBL/GenBank/DDBJ whole genome shotgun (WGS) entry which is preliminary data.</text>
</comment>
<dbReference type="InterPro" id="IPR000330">
    <property type="entry name" value="SNF2_N"/>
</dbReference>
<dbReference type="GO" id="GO:0005524">
    <property type="term" value="F:ATP binding"/>
    <property type="evidence" value="ECO:0007669"/>
    <property type="project" value="UniProtKB-KW"/>
</dbReference>
<dbReference type="GO" id="GO:0016787">
    <property type="term" value="F:hydrolase activity"/>
    <property type="evidence" value="ECO:0007669"/>
    <property type="project" value="UniProtKB-KW"/>
</dbReference>
<evidence type="ECO:0000256" key="4">
    <source>
        <dbReference type="SAM" id="MobiDB-lite"/>
    </source>
</evidence>
<dbReference type="SMART" id="SM00490">
    <property type="entry name" value="HELICc"/>
    <property type="match status" value="1"/>
</dbReference>
<keyword evidence="1" id="KW-0547">Nucleotide-binding</keyword>
<name>A0A9W8JWM8_9AGAR</name>
<dbReference type="Pfam" id="PF00271">
    <property type="entry name" value="Helicase_C"/>
    <property type="match status" value="1"/>
</dbReference>
<reference evidence="6" key="1">
    <citation type="submission" date="2022-07" db="EMBL/GenBank/DDBJ databases">
        <title>Genome Sequence of Agrocybe chaxingu.</title>
        <authorList>
            <person name="Buettner E."/>
        </authorList>
    </citation>
    <scope>NUCLEOTIDE SEQUENCE</scope>
    <source>
        <strain evidence="6">MP-N11</strain>
    </source>
</reference>
<dbReference type="InterPro" id="IPR001650">
    <property type="entry name" value="Helicase_C-like"/>
</dbReference>
<dbReference type="Pfam" id="PF00176">
    <property type="entry name" value="SNF2-rel_dom"/>
    <property type="match status" value="1"/>
</dbReference>
<dbReference type="PROSITE" id="PS51194">
    <property type="entry name" value="HELICASE_CTER"/>
    <property type="match status" value="1"/>
</dbReference>
<accession>A0A9W8JWM8</accession>
<feature type="compositionally biased region" description="Basic residues" evidence="4">
    <location>
        <begin position="703"/>
        <end position="714"/>
    </location>
</feature>
<dbReference type="InterPro" id="IPR050628">
    <property type="entry name" value="SNF2_RAD54_helicase_TF"/>
</dbReference>
<feature type="compositionally biased region" description="Basic and acidic residues" evidence="4">
    <location>
        <begin position="744"/>
        <end position="760"/>
    </location>
</feature>
<dbReference type="CDD" id="cd18793">
    <property type="entry name" value="SF2_C_SNF"/>
    <property type="match status" value="1"/>
</dbReference>
<dbReference type="Gene3D" id="3.40.50.300">
    <property type="entry name" value="P-loop containing nucleotide triphosphate hydrolases"/>
    <property type="match status" value="2"/>
</dbReference>
<sequence length="814" mass="89793">MNKPGPTRRKVQLKWHQAVGVASILDKTFHGPNEAKPGNILLCDAVGVGKTCQVMATIAFLQALWTSGLPRLPGRRGCGWFPPAEVTAVARQITPALGLQEGESGPCSSVRWTTGHSLTNPEDNQSLPHYTPAASLSCLADSLLIEDKSYFMGHERVPNLPHLLIVPNAVVDQWISELKRFNVEGSMDIFRLGPSAEAVAHFFTSPDSKWNESHQELIKRVVVCPHSAFNNLTSHHFYTFRRPAGVPPDTPRDVRAASIELGASLFSQKWLLMAADELHDMRGENARGFAGVCGIWPQAALSMGITATPIFSKPTDLLNIARMLGFRGFTLEQGHAKVRAWMIDHRAAHTKKKNDDKRNSENLQSTLDKVVHGRLIDSSLDPTIHTQAAAYKAIRAWIPELTGRIIRRTHFSLRYDGQTINNIPPMTNVHIPVRLTAGETVRLDQELQKLKSTASKAIETNWEEFLTGYRVTLAYPHWTESSQKDGKKVFTPVSDINDWQGRIGSKAQALVNVIRHYLGHDQALHPTSDDDGVVTYPPHPAVPEGERPPQTRKIMVYFNFTMMADLLVSVLHVNGIEALCLTGGIPIDRRSGIVREFQERSDVRVLLFTSVGSTGLNMTCANVMIHYDMSWSAVYQEQINGRIWRLGQETDGNMTDTLWAKKPNDTLEAVLKGDPISSVASEHSEDEAAAEDADLLAQVSKSLTKKSGKKRKGKASQPGANSDDEDDQHGEQHQKRPTIQLPDKSTKVIVREPGTKDKGKGKAKSKSKKGTSEDPIDIDTDAPVKKRKAKGKASTAVQGGEGQAKPKRGKRKAT</sequence>
<evidence type="ECO:0000259" key="5">
    <source>
        <dbReference type="PROSITE" id="PS51194"/>
    </source>
</evidence>
<dbReference type="AlphaFoldDB" id="A0A9W8JWM8"/>
<protein>
    <recommendedName>
        <fullName evidence="5">Helicase C-terminal domain-containing protein</fullName>
    </recommendedName>
</protein>
<evidence type="ECO:0000256" key="1">
    <source>
        <dbReference type="ARBA" id="ARBA00022741"/>
    </source>
</evidence>